<organism evidence="5">
    <name type="scientific">Sinomonas puerhi</name>
    <dbReference type="NCBI Taxonomy" id="3238584"/>
    <lineage>
        <taxon>Bacteria</taxon>
        <taxon>Bacillati</taxon>
        <taxon>Actinomycetota</taxon>
        <taxon>Actinomycetes</taxon>
        <taxon>Micrococcales</taxon>
        <taxon>Micrococcaceae</taxon>
        <taxon>Sinomonas</taxon>
    </lineage>
</organism>
<dbReference type="KEGG" id="spue:AB5L97_06220"/>
<dbReference type="InterPro" id="IPR001034">
    <property type="entry name" value="DeoR_HTH"/>
</dbReference>
<dbReference type="GO" id="GO:0003677">
    <property type="term" value="F:DNA binding"/>
    <property type="evidence" value="ECO:0007669"/>
    <property type="project" value="UniProtKB-KW"/>
</dbReference>
<dbReference type="PRINTS" id="PR00037">
    <property type="entry name" value="HTHLACR"/>
</dbReference>
<evidence type="ECO:0000256" key="1">
    <source>
        <dbReference type="ARBA" id="ARBA00023015"/>
    </source>
</evidence>
<accession>A0AB39L8H6</accession>
<dbReference type="PROSITE" id="PS51000">
    <property type="entry name" value="HTH_DEOR_2"/>
    <property type="match status" value="1"/>
</dbReference>
<dbReference type="Gene3D" id="3.40.50.1360">
    <property type="match status" value="1"/>
</dbReference>
<dbReference type="EMBL" id="CP163302">
    <property type="protein sequence ID" value="XDP46604.1"/>
    <property type="molecule type" value="Genomic_DNA"/>
</dbReference>
<dbReference type="SUPFAM" id="SSF100950">
    <property type="entry name" value="NagB/RpiA/CoA transferase-like"/>
    <property type="match status" value="1"/>
</dbReference>
<dbReference type="RefSeq" id="WP_307957159.1">
    <property type="nucleotide sequence ID" value="NZ_CP163302.1"/>
</dbReference>
<dbReference type="InterPro" id="IPR018356">
    <property type="entry name" value="Tscrpt_reg_HTH_DeoR_CS"/>
</dbReference>
<dbReference type="InterPro" id="IPR050313">
    <property type="entry name" value="Carb_Metab_HTH_regulators"/>
</dbReference>
<evidence type="ECO:0000256" key="2">
    <source>
        <dbReference type="ARBA" id="ARBA00023125"/>
    </source>
</evidence>
<dbReference type="InterPro" id="IPR037171">
    <property type="entry name" value="NagB/RpiA_transferase-like"/>
</dbReference>
<dbReference type="PANTHER" id="PTHR30363">
    <property type="entry name" value="HTH-TYPE TRANSCRIPTIONAL REGULATOR SRLR-RELATED"/>
    <property type="match status" value="1"/>
</dbReference>
<dbReference type="GO" id="GO:0003700">
    <property type="term" value="F:DNA-binding transcription factor activity"/>
    <property type="evidence" value="ECO:0007669"/>
    <property type="project" value="InterPro"/>
</dbReference>
<dbReference type="InterPro" id="IPR014036">
    <property type="entry name" value="DeoR-like_C"/>
</dbReference>
<evidence type="ECO:0000313" key="5">
    <source>
        <dbReference type="EMBL" id="XDP46604.1"/>
    </source>
</evidence>
<evidence type="ECO:0000259" key="4">
    <source>
        <dbReference type="PROSITE" id="PS51000"/>
    </source>
</evidence>
<keyword evidence="3" id="KW-0804">Transcription</keyword>
<dbReference type="Pfam" id="PF00455">
    <property type="entry name" value="DeoRC"/>
    <property type="match status" value="1"/>
</dbReference>
<name>A0AB39L8H6_9MICC</name>
<feature type="domain" description="HTH deoR-type" evidence="4">
    <location>
        <begin position="3"/>
        <end position="58"/>
    </location>
</feature>
<sequence length="269" mass="28499">MLAAERHAHIIAELERREAVRVTELASTLRVSEMTIRRDIEHLEEQGLARRVHGGAARPTEVGFTELGFAVKSAHRPDAKSAIAARAVELVRPGATIFVTAGTTTFAFARLLAGIPELTVATNSIKVAEALGDAGHPGIRTILTGGERTPSEALVGPLATSTLRQLHVETCFMGVHGLHPRGGLTTPNMLEAETNRAAAESAARLVVLADHSKYGLVSLARILPLSAVDTLITDDGLSTGALEELRQNVADLIVAPVDEDGTDHEDGRS</sequence>
<dbReference type="SMART" id="SM01134">
    <property type="entry name" value="DeoRC"/>
    <property type="match status" value="1"/>
</dbReference>
<reference evidence="5" key="1">
    <citation type="submission" date="2024-07" db="EMBL/GenBank/DDBJ databases">
        <authorList>
            <person name="fu j."/>
        </authorList>
    </citation>
    <scope>NUCLEOTIDE SEQUENCE</scope>
    <source>
        <strain evidence="5">P10A9</strain>
    </source>
</reference>
<dbReference type="PANTHER" id="PTHR30363:SF44">
    <property type="entry name" value="AGA OPERON TRANSCRIPTIONAL REPRESSOR-RELATED"/>
    <property type="match status" value="1"/>
</dbReference>
<protein>
    <submittedName>
        <fullName evidence="5">DeoR/GlpR family DNA-binding transcription regulator</fullName>
    </submittedName>
</protein>
<dbReference type="InterPro" id="IPR036390">
    <property type="entry name" value="WH_DNA-bd_sf"/>
</dbReference>
<dbReference type="Pfam" id="PF08220">
    <property type="entry name" value="HTH_DeoR"/>
    <property type="match status" value="1"/>
</dbReference>
<gene>
    <name evidence="5" type="ORF">AB5L97_06220</name>
</gene>
<proteinExistence type="predicted"/>
<dbReference type="SMART" id="SM00420">
    <property type="entry name" value="HTH_DEOR"/>
    <property type="match status" value="1"/>
</dbReference>
<evidence type="ECO:0000256" key="3">
    <source>
        <dbReference type="ARBA" id="ARBA00023163"/>
    </source>
</evidence>
<dbReference type="SUPFAM" id="SSF46785">
    <property type="entry name" value="Winged helix' DNA-binding domain"/>
    <property type="match status" value="1"/>
</dbReference>
<keyword evidence="2 5" id="KW-0238">DNA-binding</keyword>
<dbReference type="InterPro" id="IPR036388">
    <property type="entry name" value="WH-like_DNA-bd_sf"/>
</dbReference>
<dbReference type="AlphaFoldDB" id="A0AB39L8H6"/>
<dbReference type="Gene3D" id="1.10.10.10">
    <property type="entry name" value="Winged helix-like DNA-binding domain superfamily/Winged helix DNA-binding domain"/>
    <property type="match status" value="1"/>
</dbReference>
<dbReference type="PROSITE" id="PS00894">
    <property type="entry name" value="HTH_DEOR_1"/>
    <property type="match status" value="1"/>
</dbReference>
<keyword evidence="1" id="KW-0805">Transcription regulation</keyword>